<gene>
    <name evidence="1" type="ORF">OSB04_008054</name>
</gene>
<organism evidence="1 2">
    <name type="scientific">Centaurea solstitialis</name>
    <name type="common">yellow star-thistle</name>
    <dbReference type="NCBI Taxonomy" id="347529"/>
    <lineage>
        <taxon>Eukaryota</taxon>
        <taxon>Viridiplantae</taxon>
        <taxon>Streptophyta</taxon>
        <taxon>Embryophyta</taxon>
        <taxon>Tracheophyta</taxon>
        <taxon>Spermatophyta</taxon>
        <taxon>Magnoliopsida</taxon>
        <taxon>eudicotyledons</taxon>
        <taxon>Gunneridae</taxon>
        <taxon>Pentapetalae</taxon>
        <taxon>asterids</taxon>
        <taxon>campanulids</taxon>
        <taxon>Asterales</taxon>
        <taxon>Asteraceae</taxon>
        <taxon>Carduoideae</taxon>
        <taxon>Cardueae</taxon>
        <taxon>Centaureinae</taxon>
        <taxon>Centaurea</taxon>
    </lineage>
</organism>
<dbReference type="SUPFAM" id="SSF56219">
    <property type="entry name" value="DNase I-like"/>
    <property type="match status" value="1"/>
</dbReference>
<name>A0AA38WSX8_9ASTR</name>
<evidence type="ECO:0000313" key="2">
    <source>
        <dbReference type="Proteomes" id="UP001172457"/>
    </source>
</evidence>
<comment type="caution">
    <text evidence="1">The sequence shown here is derived from an EMBL/GenBank/DDBJ whole genome shotgun (WGS) entry which is preliminary data.</text>
</comment>
<dbReference type="InterPro" id="IPR036691">
    <property type="entry name" value="Endo/exonu/phosph_ase_sf"/>
</dbReference>
<sequence length="290" mass="34364">MEYGGVSWCIFGDFNEVSLERERENATVNVKGMEEFNDFIARNNLEEAPMVGNQFTRISDDGLKRNRSDRFMMTVDFWSRWRNLGVKSLERKWPDHFPIVLIEDRKDFGPKPFKFFDTWLSEIELVDIVNNEWKKEVSSKNPDGVFRDKLQNVKTAIKNWACKKFRNFVATNCARMEFLELEDDTLKRGWVDTKREEWVQKRKRWLDLEKRNVDMDKQKPKLKWIFDVDENSKIFHIEDLLKAITWFWEKGEISLGCNSAFVTLSPKSDSPLHLGDFRPFLTCVGNLLPS</sequence>
<dbReference type="EMBL" id="JARYMX010000002">
    <property type="protein sequence ID" value="KAJ9562894.1"/>
    <property type="molecule type" value="Genomic_DNA"/>
</dbReference>
<accession>A0AA38WSX8</accession>
<proteinExistence type="predicted"/>
<evidence type="ECO:0000313" key="1">
    <source>
        <dbReference type="EMBL" id="KAJ9562894.1"/>
    </source>
</evidence>
<dbReference type="PANTHER" id="PTHR33710:SF64">
    <property type="entry name" value="ENDONUCLEASE_EXONUCLEASE_PHOSPHATASE DOMAIN-CONTAINING PROTEIN"/>
    <property type="match status" value="1"/>
</dbReference>
<keyword evidence="2" id="KW-1185">Reference proteome</keyword>
<dbReference type="Proteomes" id="UP001172457">
    <property type="component" value="Chromosome 2"/>
</dbReference>
<dbReference type="AlphaFoldDB" id="A0AA38WSX8"/>
<dbReference type="Gene3D" id="3.60.10.10">
    <property type="entry name" value="Endonuclease/exonuclease/phosphatase"/>
    <property type="match status" value="1"/>
</dbReference>
<dbReference type="PANTHER" id="PTHR33710">
    <property type="entry name" value="BNAC02G09200D PROTEIN"/>
    <property type="match status" value="1"/>
</dbReference>
<protein>
    <submittedName>
        <fullName evidence="1">Uncharacterized protein</fullName>
    </submittedName>
</protein>
<reference evidence="1" key="1">
    <citation type="submission" date="2023-03" db="EMBL/GenBank/DDBJ databases">
        <title>Chromosome-scale reference genome and RAD-based genetic map of yellow starthistle (Centaurea solstitialis) reveal putative structural variation and QTLs associated with invader traits.</title>
        <authorList>
            <person name="Reatini B."/>
            <person name="Cang F.A."/>
            <person name="Jiang Q."/>
            <person name="Mckibben M.T.W."/>
            <person name="Barker M.S."/>
            <person name="Rieseberg L.H."/>
            <person name="Dlugosch K.M."/>
        </authorList>
    </citation>
    <scope>NUCLEOTIDE SEQUENCE</scope>
    <source>
        <strain evidence="1">CAN-66</strain>
        <tissue evidence="1">Leaf</tissue>
    </source>
</reference>